<comment type="catalytic activity">
    <reaction evidence="15">
        <text>L-tyrosyl-[protein] + ATP = O-phospho-L-tyrosyl-[protein] + ADP + H(+)</text>
        <dbReference type="Rhea" id="RHEA:10596"/>
        <dbReference type="Rhea" id="RHEA-COMP:10136"/>
        <dbReference type="Rhea" id="RHEA-COMP:20101"/>
        <dbReference type="ChEBI" id="CHEBI:15378"/>
        <dbReference type="ChEBI" id="CHEBI:30616"/>
        <dbReference type="ChEBI" id="CHEBI:46858"/>
        <dbReference type="ChEBI" id="CHEBI:61978"/>
        <dbReference type="ChEBI" id="CHEBI:456216"/>
        <dbReference type="EC" id="2.7.10.2"/>
    </reaction>
</comment>
<evidence type="ECO:0000256" key="16">
    <source>
        <dbReference type="SAM" id="Coils"/>
    </source>
</evidence>
<comment type="similarity">
    <text evidence="2">Belongs to the CpsD/CapB family.</text>
</comment>
<sequence length="778" mass="86909">MEPKRHATEKEKNAVEAFMYRYLPYWPLFALLLILAGTAAYMYLHYIAKPVYQISANILIKDEKKGADESKILEALNITSNKTVDNEVEVIQSGELLNEVIDSLHLYAPIFEDGPIVSRSAYTSSPVTIELEYPNNIQDTDRIDFVYNKGNNTVAIEGKMYSLNKWISTPFGVARITRNLNLKTASTNPLYFSLNNPKMVLNSLVTNLRVIAASKLSTVIDLAIMDEVPERGENILNTLIQAYYRSAAKEKNVLAANTLSFIEGRISNVAKELDSIENRLQKFRNQKGVVDLSEQGKLYLQNVGDNDRKMTDINMQLAMLNEVEKYVLSKNNQIGIVPSVVGVKDPLLSSLLQKLYDSQMQYERLKKTIPGGNPAMFSLEAEIDNMRPAILENIQNQRMSLQASKANLNSGTSTYVSMLQTIPQKERELLDISRQQTIKNVAYSFLLQKREEAALTYTAVIPDSKTINFASASLEPISPKKMLVYLTALTLALFIGFGIVSGREHLTNKILFRSDIESLTTIPIVGEVMNIKGGNPIILSNNNNRQLGCIEQFRQLRISSGLNGRHQKNKKILITSSIAGEGKSFISNNLALSLAGSGKKVLLLDFDLRNPKTSALYKLTGEKGISQFLENSKQPLNEIIYHTGNNELYIIPVGFSTINPTELLLNADLENLFEYLDSNFDFIIMDASPIDPIVDAYILSEYADSTLFVIRHGLTTKGMVESLDESNKSGTLKNISIIFNGIKPRGFLNKNYGYGFGYGSKNIYGKKTYKVGSMVNNT</sequence>
<keyword evidence="16" id="KW-0175">Coiled coil</keyword>
<keyword evidence="11" id="KW-0067">ATP-binding</keyword>
<reference evidence="21 22" key="1">
    <citation type="submission" date="2016-11" db="EMBL/GenBank/DDBJ databases">
        <authorList>
            <person name="Jaros S."/>
            <person name="Januszkiewicz K."/>
            <person name="Wedrychowicz H."/>
        </authorList>
    </citation>
    <scope>NUCLEOTIDE SEQUENCE [LARGE SCALE GENOMIC DNA]</scope>
    <source>
        <strain evidence="21 22">DSM 18119</strain>
    </source>
</reference>
<keyword evidence="8 17" id="KW-0812">Transmembrane</keyword>
<dbReference type="InterPro" id="IPR032807">
    <property type="entry name" value="GNVR"/>
</dbReference>
<evidence type="ECO:0000256" key="5">
    <source>
        <dbReference type="ARBA" id="ARBA00022475"/>
    </source>
</evidence>
<evidence type="ECO:0000256" key="6">
    <source>
        <dbReference type="ARBA" id="ARBA00022519"/>
    </source>
</evidence>
<dbReference type="GO" id="GO:0005524">
    <property type="term" value="F:ATP binding"/>
    <property type="evidence" value="ECO:0007669"/>
    <property type="project" value="UniProtKB-KW"/>
</dbReference>
<organism evidence="21 22">
    <name type="scientific">Flavisolibacter ginsengisoli DSM 18119</name>
    <dbReference type="NCBI Taxonomy" id="1121884"/>
    <lineage>
        <taxon>Bacteria</taxon>
        <taxon>Pseudomonadati</taxon>
        <taxon>Bacteroidota</taxon>
        <taxon>Chitinophagia</taxon>
        <taxon>Chitinophagales</taxon>
        <taxon>Chitinophagaceae</taxon>
        <taxon>Flavisolibacter</taxon>
    </lineage>
</organism>
<evidence type="ECO:0000259" key="19">
    <source>
        <dbReference type="Pfam" id="PF13614"/>
    </source>
</evidence>
<keyword evidence="22" id="KW-1185">Reference proteome</keyword>
<evidence type="ECO:0000256" key="12">
    <source>
        <dbReference type="ARBA" id="ARBA00022989"/>
    </source>
</evidence>
<comment type="subcellular location">
    <subcellularLocation>
        <location evidence="1">Cell inner membrane</location>
        <topology evidence="1">Multi-pass membrane protein</topology>
    </subcellularLocation>
</comment>
<dbReference type="SUPFAM" id="SSF52540">
    <property type="entry name" value="P-loop containing nucleoside triphosphate hydrolases"/>
    <property type="match status" value="1"/>
</dbReference>
<keyword evidence="5" id="KW-1003">Cell membrane</keyword>
<evidence type="ECO:0000256" key="8">
    <source>
        <dbReference type="ARBA" id="ARBA00022692"/>
    </source>
</evidence>
<dbReference type="Pfam" id="PF02706">
    <property type="entry name" value="Wzz"/>
    <property type="match status" value="1"/>
</dbReference>
<evidence type="ECO:0000256" key="9">
    <source>
        <dbReference type="ARBA" id="ARBA00022741"/>
    </source>
</evidence>
<dbReference type="InterPro" id="IPR050445">
    <property type="entry name" value="Bact_polysacc_biosynth/exp"/>
</dbReference>
<feature type="domain" description="Polysaccharide chain length determinant N-terminal" evidence="18">
    <location>
        <begin position="28"/>
        <end position="104"/>
    </location>
</feature>
<dbReference type="GO" id="GO:0004715">
    <property type="term" value="F:non-membrane spanning protein tyrosine kinase activity"/>
    <property type="evidence" value="ECO:0007669"/>
    <property type="project" value="UniProtKB-EC"/>
</dbReference>
<accession>A0A1M5BA90</accession>
<dbReference type="InterPro" id="IPR005702">
    <property type="entry name" value="Wzc-like_C"/>
</dbReference>
<dbReference type="Gene3D" id="3.40.50.300">
    <property type="entry name" value="P-loop containing nucleotide triphosphate hydrolases"/>
    <property type="match status" value="1"/>
</dbReference>
<dbReference type="PANTHER" id="PTHR32309">
    <property type="entry name" value="TYROSINE-PROTEIN KINASE"/>
    <property type="match status" value="1"/>
</dbReference>
<feature type="domain" description="Tyrosine-protein kinase G-rich" evidence="20">
    <location>
        <begin position="426"/>
        <end position="503"/>
    </location>
</feature>
<dbReference type="InterPro" id="IPR003856">
    <property type="entry name" value="LPS_length_determ_N"/>
</dbReference>
<evidence type="ECO:0000256" key="15">
    <source>
        <dbReference type="ARBA" id="ARBA00051245"/>
    </source>
</evidence>
<proteinExistence type="inferred from homology"/>
<evidence type="ECO:0000259" key="18">
    <source>
        <dbReference type="Pfam" id="PF02706"/>
    </source>
</evidence>
<feature type="transmembrane region" description="Helical" evidence="17">
    <location>
        <begin position="25"/>
        <end position="44"/>
    </location>
</feature>
<evidence type="ECO:0000313" key="22">
    <source>
        <dbReference type="Proteomes" id="UP000184048"/>
    </source>
</evidence>
<dbReference type="EMBL" id="FQUU01000010">
    <property type="protein sequence ID" value="SHF39419.1"/>
    <property type="molecule type" value="Genomic_DNA"/>
</dbReference>
<dbReference type="InterPro" id="IPR025669">
    <property type="entry name" value="AAA_dom"/>
</dbReference>
<evidence type="ECO:0000313" key="21">
    <source>
        <dbReference type="EMBL" id="SHF39419.1"/>
    </source>
</evidence>
<protein>
    <recommendedName>
        <fullName evidence="4">non-specific protein-tyrosine kinase</fullName>
        <ecNumber evidence="4">2.7.10.2</ecNumber>
    </recommendedName>
</protein>
<keyword evidence="12 17" id="KW-1133">Transmembrane helix</keyword>
<dbReference type="AlphaFoldDB" id="A0A1M5BA90"/>
<dbReference type="InterPro" id="IPR027417">
    <property type="entry name" value="P-loop_NTPase"/>
</dbReference>
<feature type="coiled-coil region" evidence="16">
    <location>
        <begin position="259"/>
        <end position="286"/>
    </location>
</feature>
<dbReference type="Pfam" id="PF13614">
    <property type="entry name" value="AAA_31"/>
    <property type="match status" value="1"/>
</dbReference>
<feature type="domain" description="AAA" evidence="19">
    <location>
        <begin position="570"/>
        <end position="711"/>
    </location>
</feature>
<evidence type="ECO:0000256" key="7">
    <source>
        <dbReference type="ARBA" id="ARBA00022679"/>
    </source>
</evidence>
<evidence type="ECO:0000256" key="13">
    <source>
        <dbReference type="ARBA" id="ARBA00023136"/>
    </source>
</evidence>
<dbReference type="EC" id="2.7.10.2" evidence="4"/>
<evidence type="ECO:0000256" key="3">
    <source>
        <dbReference type="ARBA" id="ARBA00008883"/>
    </source>
</evidence>
<evidence type="ECO:0000256" key="11">
    <source>
        <dbReference type="ARBA" id="ARBA00022840"/>
    </source>
</evidence>
<keyword evidence="14" id="KW-0829">Tyrosine-protein kinase</keyword>
<keyword evidence="9" id="KW-0547">Nucleotide-binding</keyword>
<evidence type="ECO:0000256" key="4">
    <source>
        <dbReference type="ARBA" id="ARBA00011903"/>
    </source>
</evidence>
<keyword evidence="10" id="KW-0418">Kinase</keyword>
<dbReference type="Pfam" id="PF13807">
    <property type="entry name" value="GNVR"/>
    <property type="match status" value="1"/>
</dbReference>
<comment type="similarity">
    <text evidence="3">Belongs to the etk/wzc family.</text>
</comment>
<dbReference type="NCBIfam" id="TIGR01007">
    <property type="entry name" value="eps_fam"/>
    <property type="match status" value="1"/>
</dbReference>
<dbReference type="STRING" id="1121884.SAMN02745131_02492"/>
<evidence type="ECO:0000259" key="20">
    <source>
        <dbReference type="Pfam" id="PF13807"/>
    </source>
</evidence>
<gene>
    <name evidence="21" type="ORF">SAMN02745131_02492</name>
</gene>
<keyword evidence="6" id="KW-0997">Cell inner membrane</keyword>
<dbReference type="GO" id="GO:0005886">
    <property type="term" value="C:plasma membrane"/>
    <property type="evidence" value="ECO:0007669"/>
    <property type="project" value="UniProtKB-SubCell"/>
</dbReference>
<dbReference type="PANTHER" id="PTHR32309:SF13">
    <property type="entry name" value="FERRIC ENTEROBACTIN TRANSPORT PROTEIN FEPE"/>
    <property type="match status" value="1"/>
</dbReference>
<dbReference type="OrthoDB" id="9794577at2"/>
<evidence type="ECO:0000256" key="10">
    <source>
        <dbReference type="ARBA" id="ARBA00022777"/>
    </source>
</evidence>
<evidence type="ECO:0000256" key="14">
    <source>
        <dbReference type="ARBA" id="ARBA00023137"/>
    </source>
</evidence>
<dbReference type="CDD" id="cd05387">
    <property type="entry name" value="BY-kinase"/>
    <property type="match status" value="1"/>
</dbReference>
<dbReference type="RefSeq" id="WP_072835671.1">
    <property type="nucleotide sequence ID" value="NZ_FQUU01000010.1"/>
</dbReference>
<keyword evidence="13 17" id="KW-0472">Membrane</keyword>
<evidence type="ECO:0000256" key="2">
    <source>
        <dbReference type="ARBA" id="ARBA00007316"/>
    </source>
</evidence>
<evidence type="ECO:0000256" key="1">
    <source>
        <dbReference type="ARBA" id="ARBA00004429"/>
    </source>
</evidence>
<dbReference type="Proteomes" id="UP000184048">
    <property type="component" value="Unassembled WGS sequence"/>
</dbReference>
<name>A0A1M5BA90_9BACT</name>
<evidence type="ECO:0000256" key="17">
    <source>
        <dbReference type="SAM" id="Phobius"/>
    </source>
</evidence>
<keyword evidence="7" id="KW-0808">Transferase</keyword>